<dbReference type="Proteomes" id="UP000315003">
    <property type="component" value="Chromosome"/>
</dbReference>
<keyword evidence="1" id="KW-0472">Membrane</keyword>
<name>A0A517SQY6_9BACT</name>
<keyword evidence="1" id="KW-1133">Transmembrane helix</keyword>
<organism evidence="2 3">
    <name type="scientific">Stieleria bergensis</name>
    <dbReference type="NCBI Taxonomy" id="2528025"/>
    <lineage>
        <taxon>Bacteria</taxon>
        <taxon>Pseudomonadati</taxon>
        <taxon>Planctomycetota</taxon>
        <taxon>Planctomycetia</taxon>
        <taxon>Pirellulales</taxon>
        <taxon>Pirellulaceae</taxon>
        <taxon>Stieleria</taxon>
    </lineage>
</organism>
<accession>A0A517SQY6</accession>
<feature type="transmembrane region" description="Helical" evidence="1">
    <location>
        <begin position="12"/>
        <end position="39"/>
    </location>
</feature>
<keyword evidence="1" id="KW-0812">Transmembrane</keyword>
<evidence type="ECO:0000313" key="2">
    <source>
        <dbReference type="EMBL" id="QDT58531.1"/>
    </source>
</evidence>
<dbReference type="EMBL" id="CP036272">
    <property type="protein sequence ID" value="QDT58531.1"/>
    <property type="molecule type" value="Genomic_DNA"/>
</dbReference>
<protein>
    <submittedName>
        <fullName evidence="2">Uncharacterized protein</fullName>
    </submittedName>
</protein>
<dbReference type="RefSeq" id="WP_145269752.1">
    <property type="nucleotide sequence ID" value="NZ_CP036272.1"/>
</dbReference>
<evidence type="ECO:0000313" key="3">
    <source>
        <dbReference type="Proteomes" id="UP000315003"/>
    </source>
</evidence>
<feature type="transmembrane region" description="Helical" evidence="1">
    <location>
        <begin position="86"/>
        <end position="110"/>
    </location>
</feature>
<gene>
    <name evidence="2" type="ORF">SV7mr_10240</name>
</gene>
<reference evidence="2 3" key="1">
    <citation type="submission" date="2019-02" db="EMBL/GenBank/DDBJ databases">
        <title>Deep-cultivation of Planctomycetes and their phenomic and genomic characterization uncovers novel biology.</title>
        <authorList>
            <person name="Wiegand S."/>
            <person name="Jogler M."/>
            <person name="Boedeker C."/>
            <person name="Pinto D."/>
            <person name="Vollmers J."/>
            <person name="Rivas-Marin E."/>
            <person name="Kohn T."/>
            <person name="Peeters S.H."/>
            <person name="Heuer A."/>
            <person name="Rast P."/>
            <person name="Oberbeckmann S."/>
            <person name="Bunk B."/>
            <person name="Jeske O."/>
            <person name="Meyerdierks A."/>
            <person name="Storesund J.E."/>
            <person name="Kallscheuer N."/>
            <person name="Luecker S."/>
            <person name="Lage O.M."/>
            <person name="Pohl T."/>
            <person name="Merkel B.J."/>
            <person name="Hornburger P."/>
            <person name="Mueller R.-W."/>
            <person name="Bruemmer F."/>
            <person name="Labrenz M."/>
            <person name="Spormann A.M."/>
            <person name="Op den Camp H."/>
            <person name="Overmann J."/>
            <person name="Amann R."/>
            <person name="Jetten M.S.M."/>
            <person name="Mascher T."/>
            <person name="Medema M.H."/>
            <person name="Devos D.P."/>
            <person name="Kaster A.-K."/>
            <person name="Ovreas L."/>
            <person name="Rohde M."/>
            <person name="Galperin M.Y."/>
            <person name="Jogler C."/>
        </authorList>
    </citation>
    <scope>NUCLEOTIDE SEQUENCE [LARGE SCALE GENOMIC DNA]</scope>
    <source>
        <strain evidence="2 3">SV_7m_r</strain>
    </source>
</reference>
<sequence length="152" mass="16351">MIGFLQHHNPARAFTVCGLVLVVAWLLGLAVAWFAVWIGVAPRGELPPVDWMFASLIGGGVGVMAVVPGVVSEWCQPQASPVERSISNILVASSIRLVGTVAVVVIYGYQMPAEKVQIAALILVWYVYLTSVDVVVLALVLPRLDKRHHSGN</sequence>
<proteinExistence type="predicted"/>
<dbReference type="OrthoDB" id="280981at2"/>
<feature type="transmembrane region" description="Helical" evidence="1">
    <location>
        <begin position="51"/>
        <end position="74"/>
    </location>
</feature>
<keyword evidence="3" id="KW-1185">Reference proteome</keyword>
<feature type="transmembrane region" description="Helical" evidence="1">
    <location>
        <begin position="116"/>
        <end position="141"/>
    </location>
</feature>
<evidence type="ECO:0000256" key="1">
    <source>
        <dbReference type="SAM" id="Phobius"/>
    </source>
</evidence>
<dbReference type="AlphaFoldDB" id="A0A517SQY6"/>